<feature type="non-terminal residue" evidence="4">
    <location>
        <position position="1"/>
    </location>
</feature>
<keyword evidence="3" id="KW-0812">Transmembrane</keyword>
<comment type="caution">
    <text evidence="4">The sequence shown here is derived from an EMBL/GenBank/DDBJ whole genome shotgun (WGS) entry which is preliminary data.</text>
</comment>
<dbReference type="Gene3D" id="1.10.510.10">
    <property type="entry name" value="Transferase(Phosphotransferase) domain 1"/>
    <property type="match status" value="1"/>
</dbReference>
<evidence type="ECO:0000313" key="4">
    <source>
        <dbReference type="EMBL" id="KAE9444788.1"/>
    </source>
</evidence>
<evidence type="ECO:0000256" key="2">
    <source>
        <dbReference type="SAM" id="Coils"/>
    </source>
</evidence>
<accession>A0A6A4KPX5</accession>
<gene>
    <name evidence="4" type="ORF">C3L33_23313</name>
</gene>
<feature type="transmembrane region" description="Helical" evidence="3">
    <location>
        <begin position="69"/>
        <end position="87"/>
    </location>
</feature>
<sequence length="213" mass="23787">MDRYTGSSNTWGFSGINLTFIGEHGFSTQLERNGMAQGLKKDLVEILGTPIPLPPTKNRGGRKKKNKRVVFRAAAAAVALSILSDGISNRNKILLNESQAVWQVNKMMKIGYKGSDEVEKAEEDRLIDIVENMNEDMQHHREEMVRLIKIGAWCLQDDHRRRPSMSTLIKALEGVTEVEPNITYRFTHALTSSSVVIDNVSAVPQASVLSNPR</sequence>
<keyword evidence="3" id="KW-0472">Membrane</keyword>
<dbReference type="AlphaFoldDB" id="A0A6A4KPX5"/>
<evidence type="ECO:0000256" key="3">
    <source>
        <dbReference type="SAM" id="Phobius"/>
    </source>
</evidence>
<protein>
    <submittedName>
        <fullName evidence="4">Uncharacterized protein</fullName>
    </submittedName>
</protein>
<feature type="coiled-coil region" evidence="2">
    <location>
        <begin position="123"/>
        <end position="150"/>
    </location>
</feature>
<name>A0A6A4KPX5_9ERIC</name>
<dbReference type="InterPro" id="IPR051343">
    <property type="entry name" value="G-type_lectin_kinases/EP1-like"/>
</dbReference>
<dbReference type="OrthoDB" id="4062651at2759"/>
<dbReference type="PANTHER" id="PTHR47976">
    <property type="entry name" value="G-TYPE LECTIN S-RECEPTOR-LIKE SERINE/THREONINE-PROTEIN KINASE SD2-5"/>
    <property type="match status" value="1"/>
</dbReference>
<keyword evidence="2" id="KW-0175">Coiled coil</keyword>
<evidence type="ECO:0000256" key="1">
    <source>
        <dbReference type="ARBA" id="ARBA00022729"/>
    </source>
</evidence>
<dbReference type="PANTHER" id="PTHR47976:SF66">
    <property type="entry name" value="G-TYPE LECTIN S-RECEPTOR-LIKE SERINE_THREONINE-PROTEIN KINASE SD2-5"/>
    <property type="match status" value="1"/>
</dbReference>
<dbReference type="EMBL" id="QEFC01005610">
    <property type="protein sequence ID" value="KAE9444788.1"/>
    <property type="molecule type" value="Genomic_DNA"/>
</dbReference>
<keyword evidence="1" id="KW-0732">Signal</keyword>
<keyword evidence="3" id="KW-1133">Transmembrane helix</keyword>
<organism evidence="4">
    <name type="scientific">Rhododendron williamsianum</name>
    <dbReference type="NCBI Taxonomy" id="262921"/>
    <lineage>
        <taxon>Eukaryota</taxon>
        <taxon>Viridiplantae</taxon>
        <taxon>Streptophyta</taxon>
        <taxon>Embryophyta</taxon>
        <taxon>Tracheophyta</taxon>
        <taxon>Spermatophyta</taxon>
        <taxon>Magnoliopsida</taxon>
        <taxon>eudicotyledons</taxon>
        <taxon>Gunneridae</taxon>
        <taxon>Pentapetalae</taxon>
        <taxon>asterids</taxon>
        <taxon>Ericales</taxon>
        <taxon>Ericaceae</taxon>
        <taxon>Ericoideae</taxon>
        <taxon>Rhodoreae</taxon>
        <taxon>Rhododendron</taxon>
    </lineage>
</organism>
<reference evidence="4" key="1">
    <citation type="journal article" date="2019" name="Genome Biol. Evol.">
        <title>The Rhododendron genome and chromosomal organization provide insight into shared whole-genome duplications across the heath family (Ericaceae).</title>
        <authorList>
            <person name="Soza V.L."/>
            <person name="Lindsley D."/>
            <person name="Waalkes A."/>
            <person name="Ramage E."/>
            <person name="Patwardhan R.P."/>
            <person name="Burton J.N."/>
            <person name="Adey A."/>
            <person name="Kumar A."/>
            <person name="Qiu R."/>
            <person name="Shendure J."/>
            <person name="Hall B."/>
        </authorList>
    </citation>
    <scope>NUCLEOTIDE SEQUENCE</scope>
    <source>
        <strain evidence="4">RSF 1966-606</strain>
    </source>
</reference>
<proteinExistence type="predicted"/>